<protein>
    <recommendedName>
        <fullName evidence="2">UTP23 sensor motif region domain-containing protein</fullName>
    </recommendedName>
</protein>
<evidence type="ECO:0000259" key="2">
    <source>
        <dbReference type="Pfam" id="PF24779"/>
    </source>
</evidence>
<dbReference type="Pfam" id="PF24779">
    <property type="entry name" value="UTP23_sensor"/>
    <property type="match status" value="1"/>
</dbReference>
<name>A0A2R6NJI6_9APHY</name>
<feature type="region of interest" description="Disordered" evidence="1">
    <location>
        <begin position="36"/>
        <end position="156"/>
    </location>
</feature>
<evidence type="ECO:0000313" key="4">
    <source>
        <dbReference type="Proteomes" id="UP000186601"/>
    </source>
</evidence>
<dbReference type="InterPro" id="IPR057776">
    <property type="entry name" value="UTP23_sensor"/>
</dbReference>
<dbReference type="Proteomes" id="UP000186601">
    <property type="component" value="Unassembled WGS sequence"/>
</dbReference>
<feature type="compositionally biased region" description="Basic and acidic residues" evidence="1">
    <location>
        <begin position="98"/>
        <end position="123"/>
    </location>
</feature>
<gene>
    <name evidence="3" type="ORF">PHLCEN_2v11741</name>
</gene>
<sequence length="156" mass="17270">MNETKKRVRMALVERLKRVAVTDLALTRATDVCPNQGTGRHIKFSSEQRALLPSPSEVSRVPSTSGTVDSIRKKPKGPKGPNPLSVKKKKSKDTPPSNEKEKAKLEDRAQVKDTKLGVKREHDGDDGENTESTGHKRKRRRKNPAMPATGEHDESA</sequence>
<dbReference type="EMBL" id="MLYV02001192">
    <property type="protein sequence ID" value="PSR72398.1"/>
    <property type="molecule type" value="Genomic_DNA"/>
</dbReference>
<feature type="domain" description="UTP23 sensor motif region" evidence="2">
    <location>
        <begin position="72"/>
        <end position="91"/>
    </location>
</feature>
<proteinExistence type="predicted"/>
<evidence type="ECO:0000313" key="3">
    <source>
        <dbReference type="EMBL" id="PSR72398.1"/>
    </source>
</evidence>
<dbReference type="STRING" id="98765.A0A2R6NJI6"/>
<accession>A0A2R6NJI6</accession>
<keyword evidence="4" id="KW-1185">Reference proteome</keyword>
<evidence type="ECO:0000256" key="1">
    <source>
        <dbReference type="SAM" id="MobiDB-lite"/>
    </source>
</evidence>
<organism evidence="3 4">
    <name type="scientific">Hermanssonia centrifuga</name>
    <dbReference type="NCBI Taxonomy" id="98765"/>
    <lineage>
        <taxon>Eukaryota</taxon>
        <taxon>Fungi</taxon>
        <taxon>Dikarya</taxon>
        <taxon>Basidiomycota</taxon>
        <taxon>Agaricomycotina</taxon>
        <taxon>Agaricomycetes</taxon>
        <taxon>Polyporales</taxon>
        <taxon>Meruliaceae</taxon>
        <taxon>Hermanssonia</taxon>
    </lineage>
</organism>
<reference evidence="3 4" key="1">
    <citation type="submission" date="2018-02" db="EMBL/GenBank/DDBJ databases">
        <title>Genome sequence of the basidiomycete white-rot fungus Phlebia centrifuga.</title>
        <authorList>
            <person name="Granchi Z."/>
            <person name="Peng M."/>
            <person name="de Vries R.P."/>
            <person name="Hilden K."/>
            <person name="Makela M.R."/>
            <person name="Grigoriev I."/>
            <person name="Riley R."/>
        </authorList>
    </citation>
    <scope>NUCLEOTIDE SEQUENCE [LARGE SCALE GENOMIC DNA]</scope>
    <source>
        <strain evidence="3 4">FBCC195</strain>
    </source>
</reference>
<dbReference type="AlphaFoldDB" id="A0A2R6NJI6"/>
<comment type="caution">
    <text evidence="3">The sequence shown here is derived from an EMBL/GenBank/DDBJ whole genome shotgun (WGS) entry which is preliminary data.</text>
</comment>